<evidence type="ECO:0000313" key="2">
    <source>
        <dbReference type="Proteomes" id="UP000237347"/>
    </source>
</evidence>
<protein>
    <submittedName>
        <fullName evidence="1">Beta-fructofuranosidase</fullName>
    </submittedName>
</protein>
<proteinExistence type="predicted"/>
<dbReference type="Proteomes" id="UP000237347">
    <property type="component" value="Unassembled WGS sequence"/>
</dbReference>
<gene>
    <name evidence="1" type="primary">INV2</name>
    <name evidence="1" type="ORF">CFP56_026047</name>
</gene>
<reference evidence="1 2" key="1">
    <citation type="journal article" date="2018" name="Sci. Data">
        <title>The draft genome sequence of cork oak.</title>
        <authorList>
            <person name="Ramos A.M."/>
            <person name="Usie A."/>
            <person name="Barbosa P."/>
            <person name="Barros P.M."/>
            <person name="Capote T."/>
            <person name="Chaves I."/>
            <person name="Simoes F."/>
            <person name="Abreu I."/>
            <person name="Carrasquinho I."/>
            <person name="Faro C."/>
            <person name="Guimaraes J.B."/>
            <person name="Mendonca D."/>
            <person name="Nobrega F."/>
            <person name="Rodrigues L."/>
            <person name="Saibo N.J.M."/>
            <person name="Varela M.C."/>
            <person name="Egas C."/>
            <person name="Matos J."/>
            <person name="Miguel C.M."/>
            <person name="Oliveira M.M."/>
            <person name="Ricardo C.P."/>
            <person name="Goncalves S."/>
        </authorList>
    </citation>
    <scope>NUCLEOTIDE SEQUENCE [LARGE SCALE GENOMIC DNA]</scope>
    <source>
        <strain evidence="2">cv. HL8</strain>
    </source>
</reference>
<sequence length="88" mass="10071">MASAGEESHKFQGSSHLAYGEFPNYEAVPNTHPIQEVRPSVKASHKIYPKFQSLSAVEVKQIHRTGFHFQPPKHWMNGNFFSYSLKKL</sequence>
<accession>A0AAW0K3E5</accession>
<name>A0AAW0K3E5_QUESU</name>
<dbReference type="AlphaFoldDB" id="A0AAW0K3E5"/>
<keyword evidence="2" id="KW-1185">Reference proteome</keyword>
<evidence type="ECO:0000313" key="1">
    <source>
        <dbReference type="EMBL" id="KAK7833039.1"/>
    </source>
</evidence>
<comment type="caution">
    <text evidence="1">The sequence shown here is derived from an EMBL/GenBank/DDBJ whole genome shotgun (WGS) entry which is preliminary data.</text>
</comment>
<organism evidence="1 2">
    <name type="scientific">Quercus suber</name>
    <name type="common">Cork oak</name>
    <dbReference type="NCBI Taxonomy" id="58331"/>
    <lineage>
        <taxon>Eukaryota</taxon>
        <taxon>Viridiplantae</taxon>
        <taxon>Streptophyta</taxon>
        <taxon>Embryophyta</taxon>
        <taxon>Tracheophyta</taxon>
        <taxon>Spermatophyta</taxon>
        <taxon>Magnoliopsida</taxon>
        <taxon>eudicotyledons</taxon>
        <taxon>Gunneridae</taxon>
        <taxon>Pentapetalae</taxon>
        <taxon>rosids</taxon>
        <taxon>fabids</taxon>
        <taxon>Fagales</taxon>
        <taxon>Fagaceae</taxon>
        <taxon>Quercus</taxon>
    </lineage>
</organism>
<dbReference type="EMBL" id="PKMF04000414">
    <property type="protein sequence ID" value="KAK7833039.1"/>
    <property type="molecule type" value="Genomic_DNA"/>
</dbReference>